<feature type="domain" description="KaiC-like" evidence="1">
    <location>
        <begin position="14"/>
        <end position="50"/>
    </location>
</feature>
<dbReference type="SUPFAM" id="SSF52540">
    <property type="entry name" value="P-loop containing nucleoside triphosphate hydrolases"/>
    <property type="match status" value="1"/>
</dbReference>
<evidence type="ECO:0000313" key="2">
    <source>
        <dbReference type="EMBL" id="GGC68212.1"/>
    </source>
</evidence>
<gene>
    <name evidence="2" type="ORF">GCM10011400_65140</name>
</gene>
<name>A0ABQ1NC66_9BURK</name>
<dbReference type="InterPro" id="IPR014774">
    <property type="entry name" value="KaiC-like_dom"/>
</dbReference>
<proteinExistence type="predicted"/>
<comment type="caution">
    <text evidence="2">The sequence shown here is derived from an EMBL/GenBank/DDBJ whole genome shotgun (WGS) entry which is preliminary data.</text>
</comment>
<reference evidence="3" key="1">
    <citation type="journal article" date="2019" name="Int. J. Syst. Evol. Microbiol.">
        <title>The Global Catalogue of Microorganisms (GCM) 10K type strain sequencing project: providing services to taxonomists for standard genome sequencing and annotation.</title>
        <authorList>
            <consortium name="The Broad Institute Genomics Platform"/>
            <consortium name="The Broad Institute Genome Sequencing Center for Infectious Disease"/>
            <person name="Wu L."/>
            <person name="Ma J."/>
        </authorList>
    </citation>
    <scope>NUCLEOTIDE SEQUENCE [LARGE SCALE GENOMIC DNA]</scope>
    <source>
        <strain evidence="3">CGMCC 1.15103</strain>
    </source>
</reference>
<dbReference type="EMBL" id="BMHL01000018">
    <property type="protein sequence ID" value="GGC68212.1"/>
    <property type="molecule type" value="Genomic_DNA"/>
</dbReference>
<organism evidence="2 3">
    <name type="scientific">Paraburkholderia caffeinilytica</name>
    <dbReference type="NCBI Taxonomy" id="1761016"/>
    <lineage>
        <taxon>Bacteria</taxon>
        <taxon>Pseudomonadati</taxon>
        <taxon>Pseudomonadota</taxon>
        <taxon>Betaproteobacteria</taxon>
        <taxon>Burkholderiales</taxon>
        <taxon>Burkholderiaceae</taxon>
        <taxon>Paraburkholderia</taxon>
    </lineage>
</organism>
<dbReference type="InterPro" id="IPR027417">
    <property type="entry name" value="P-loop_NTPase"/>
</dbReference>
<evidence type="ECO:0000313" key="3">
    <source>
        <dbReference type="Proteomes" id="UP000602004"/>
    </source>
</evidence>
<dbReference type="Gene3D" id="3.40.50.300">
    <property type="entry name" value="P-loop containing nucleotide triphosphate hydrolases"/>
    <property type="match status" value="1"/>
</dbReference>
<dbReference type="Pfam" id="PF06745">
    <property type="entry name" value="ATPase"/>
    <property type="match status" value="1"/>
</dbReference>
<accession>A0ABQ1NC66</accession>
<protein>
    <recommendedName>
        <fullName evidence="1">KaiC-like domain-containing protein</fullName>
    </recommendedName>
</protein>
<evidence type="ECO:0000259" key="1">
    <source>
        <dbReference type="Pfam" id="PF06745"/>
    </source>
</evidence>
<keyword evidence="3" id="KW-1185">Reference proteome</keyword>
<sequence length="58" mass="5932">MTIHESQTSFRSDVETGIPGFDEILGGGPVSGEVCLLESMAGAGKTILSATPTPRPNA</sequence>
<dbReference type="Proteomes" id="UP000602004">
    <property type="component" value="Unassembled WGS sequence"/>
</dbReference>